<feature type="transmembrane region" description="Helical" evidence="10">
    <location>
        <begin position="117"/>
        <end position="136"/>
    </location>
</feature>
<keyword evidence="5 10" id="KW-1133">Transmembrane helix</keyword>
<feature type="compositionally biased region" description="Basic and acidic residues" evidence="9">
    <location>
        <begin position="575"/>
        <end position="587"/>
    </location>
</feature>
<reference evidence="11 12" key="1">
    <citation type="journal article" date="2024" name="Nat. Commun.">
        <title>Phylogenomics reveals the evolutionary origins of lichenization in chlorophyte algae.</title>
        <authorList>
            <person name="Puginier C."/>
            <person name="Libourel C."/>
            <person name="Otte J."/>
            <person name="Skaloud P."/>
            <person name="Haon M."/>
            <person name="Grisel S."/>
            <person name="Petersen M."/>
            <person name="Berrin J.G."/>
            <person name="Delaux P.M."/>
            <person name="Dal Grande F."/>
            <person name="Keller J."/>
        </authorList>
    </citation>
    <scope>NUCLEOTIDE SEQUENCE [LARGE SCALE GENOMIC DNA]</scope>
    <source>
        <strain evidence="11 12">SAG 2036</strain>
    </source>
</reference>
<dbReference type="AlphaFoldDB" id="A0AAW1NXT4"/>
<evidence type="ECO:0000256" key="6">
    <source>
        <dbReference type="ARBA" id="ARBA00023065"/>
    </source>
</evidence>
<feature type="region of interest" description="Disordered" evidence="9">
    <location>
        <begin position="681"/>
        <end position="700"/>
    </location>
</feature>
<name>A0AAW1NXT4_9CHLO</name>
<feature type="transmembrane region" description="Helical" evidence="10">
    <location>
        <begin position="148"/>
        <end position="167"/>
    </location>
</feature>
<feature type="transmembrane region" description="Helical" evidence="10">
    <location>
        <begin position="32"/>
        <end position="53"/>
    </location>
</feature>
<evidence type="ECO:0000313" key="12">
    <source>
        <dbReference type="Proteomes" id="UP001465755"/>
    </source>
</evidence>
<dbReference type="Pfam" id="PF11744">
    <property type="entry name" value="ALMT"/>
    <property type="match status" value="1"/>
</dbReference>
<keyword evidence="7 10" id="KW-0472">Membrane</keyword>
<dbReference type="Proteomes" id="UP001465755">
    <property type="component" value="Unassembled WGS sequence"/>
</dbReference>
<evidence type="ECO:0000313" key="11">
    <source>
        <dbReference type="EMBL" id="KAK9798618.1"/>
    </source>
</evidence>
<evidence type="ECO:0000256" key="1">
    <source>
        <dbReference type="ARBA" id="ARBA00004141"/>
    </source>
</evidence>
<keyword evidence="3" id="KW-0813">Transport</keyword>
<feature type="region of interest" description="Disordered" evidence="9">
    <location>
        <begin position="521"/>
        <end position="660"/>
    </location>
</feature>
<dbReference type="PANTHER" id="PTHR31086">
    <property type="entry name" value="ALUMINUM-ACTIVATED MALATE TRANSPORTER 10"/>
    <property type="match status" value="1"/>
</dbReference>
<evidence type="ECO:0000256" key="5">
    <source>
        <dbReference type="ARBA" id="ARBA00022989"/>
    </source>
</evidence>
<evidence type="ECO:0000256" key="7">
    <source>
        <dbReference type="ARBA" id="ARBA00023136"/>
    </source>
</evidence>
<dbReference type="GO" id="GO:0015743">
    <property type="term" value="P:malate transport"/>
    <property type="evidence" value="ECO:0007669"/>
    <property type="project" value="InterPro"/>
</dbReference>
<evidence type="ECO:0000256" key="3">
    <source>
        <dbReference type="ARBA" id="ARBA00022448"/>
    </source>
</evidence>
<proteinExistence type="inferred from homology"/>
<evidence type="ECO:0000256" key="8">
    <source>
        <dbReference type="ARBA" id="ARBA00023303"/>
    </source>
</evidence>
<keyword evidence="6" id="KW-0406">Ion transport</keyword>
<comment type="subcellular location">
    <subcellularLocation>
        <location evidence="1">Membrane</location>
        <topology evidence="1">Multi-pass membrane protein</topology>
    </subcellularLocation>
</comment>
<dbReference type="GO" id="GO:0034220">
    <property type="term" value="P:monoatomic ion transmembrane transport"/>
    <property type="evidence" value="ECO:0007669"/>
    <property type="project" value="UniProtKB-KW"/>
</dbReference>
<feature type="region of interest" description="Disordered" evidence="9">
    <location>
        <begin position="452"/>
        <end position="506"/>
    </location>
</feature>
<keyword evidence="8" id="KW-0407">Ion channel</keyword>
<organism evidence="11 12">
    <name type="scientific">Symbiochloris irregularis</name>
    <dbReference type="NCBI Taxonomy" id="706552"/>
    <lineage>
        <taxon>Eukaryota</taxon>
        <taxon>Viridiplantae</taxon>
        <taxon>Chlorophyta</taxon>
        <taxon>core chlorophytes</taxon>
        <taxon>Trebouxiophyceae</taxon>
        <taxon>Trebouxiales</taxon>
        <taxon>Trebouxiaceae</taxon>
        <taxon>Symbiochloris</taxon>
    </lineage>
</organism>
<evidence type="ECO:0000256" key="9">
    <source>
        <dbReference type="SAM" id="MobiDB-lite"/>
    </source>
</evidence>
<evidence type="ECO:0000256" key="4">
    <source>
        <dbReference type="ARBA" id="ARBA00022692"/>
    </source>
</evidence>
<accession>A0AAW1NXT4</accession>
<feature type="transmembrane region" description="Helical" evidence="10">
    <location>
        <begin position="173"/>
        <end position="195"/>
    </location>
</feature>
<sequence>MGRWKTCKTGLFAFLRFIRLSDLGYTADHCRYALQMSVAISLSLVFVVVNPLWKALDDNAFWIAVTTAFVLEPNVGSALFKGAQGLVGATIGAGLGIASQATAQGIVGNYNFNTDSVALAIAATACIAVATFFLMLHRLRYPKYAHTWHIAIYTLAIVSIPGIHATAADYVGMVKLLAATAIGVFIACFVSFTVFPTRALGDLKRLMASALERMANLSFEVMGELCQEGDDLMRFKGSTGTDSKRRFVDDGLEDRFEPLHALSVELAADLNTMDTLVRYARMEQFLYIRKPKISVMAFRRSLRAASRLLTALASLLHTFESGIMRLDMCLRYHDLLEDVRQDLASALTALSGMIWAGSSADSAEYAEKKLRDLVDCIAQLQQGLEGATVDAYDADLESLAVVCRATVSITRQVVLLYCELNKKGAERVHDLVGPLLREHLGARDAEKGRAGLQPATFGMRPPPSAFAADPGPDDRSNGGGSGDAGGTGASERRRDSCQPRSRVDLTTLSTSLESKCRWLTRQSTTSMPGNPLDPGEAPDLASLRCTSGNSLTGSGRRRGNPGLGRPELSTLTSGDESHGDESHRESQAEQAVLESDASFRTARGDSVSLAGAPSGRLSERDEAEAAGDALPGHQRQTSGQEFDRPPEAHGNFGDEDAGPVIIVDPQTASVARAMLPVHHDAHRRPLNSLSSYHASDNPFE</sequence>
<feature type="compositionally biased region" description="Gly residues" evidence="9">
    <location>
        <begin position="477"/>
        <end position="488"/>
    </location>
</feature>
<protein>
    <submittedName>
        <fullName evidence="11">Uncharacterized protein</fullName>
    </submittedName>
</protein>
<keyword evidence="4 10" id="KW-0812">Transmembrane</keyword>
<evidence type="ECO:0000256" key="10">
    <source>
        <dbReference type="SAM" id="Phobius"/>
    </source>
</evidence>
<keyword evidence="12" id="KW-1185">Reference proteome</keyword>
<dbReference type="InterPro" id="IPR020966">
    <property type="entry name" value="ALMT"/>
</dbReference>
<comment type="caution">
    <text evidence="11">The sequence shown here is derived from an EMBL/GenBank/DDBJ whole genome shotgun (WGS) entry which is preliminary data.</text>
</comment>
<evidence type="ECO:0000256" key="2">
    <source>
        <dbReference type="ARBA" id="ARBA00007079"/>
    </source>
</evidence>
<dbReference type="EMBL" id="JALJOQ010000096">
    <property type="protein sequence ID" value="KAK9798618.1"/>
    <property type="molecule type" value="Genomic_DNA"/>
</dbReference>
<feature type="compositionally biased region" description="Basic and acidic residues" evidence="9">
    <location>
        <begin position="490"/>
        <end position="503"/>
    </location>
</feature>
<comment type="similarity">
    <text evidence="2">Belongs to the aromatic acid exporter (TC 2.A.85) family.</text>
</comment>
<dbReference type="GO" id="GO:0016020">
    <property type="term" value="C:membrane"/>
    <property type="evidence" value="ECO:0007669"/>
    <property type="project" value="UniProtKB-SubCell"/>
</dbReference>
<gene>
    <name evidence="11" type="ORF">WJX73_010417</name>
</gene>